<dbReference type="AlphaFoldDB" id="A0A4C1V4J3"/>
<dbReference type="Proteomes" id="UP000299102">
    <property type="component" value="Unassembled WGS sequence"/>
</dbReference>
<reference evidence="1 2" key="1">
    <citation type="journal article" date="2019" name="Commun. Biol.">
        <title>The bagworm genome reveals a unique fibroin gene that provides high tensile strength.</title>
        <authorList>
            <person name="Kono N."/>
            <person name="Nakamura H."/>
            <person name="Ohtoshi R."/>
            <person name="Tomita M."/>
            <person name="Numata K."/>
            <person name="Arakawa K."/>
        </authorList>
    </citation>
    <scope>NUCLEOTIDE SEQUENCE [LARGE SCALE GENOMIC DNA]</scope>
</reference>
<gene>
    <name evidence="1" type="ORF">EVAR_14878_1</name>
</gene>
<sequence length="181" mass="19959">MDFDNDDVIDPEFESLFKENSMSNNDADTTAIDLDSIIDLIKNTETVPQAVKSDQQATPSVKNNNKKNKCRIICFSRIISSELNERQNWDPDHNQNKGRIGIAIEGGIKVGNVYDSVTVSDSLSTPVPAVGDAIEGVSQSKKQFPARHADAACVVTCHTQRQFDFINILEGDETYSGNVNH</sequence>
<organism evidence="1 2">
    <name type="scientific">Eumeta variegata</name>
    <name type="common">Bagworm moth</name>
    <name type="synonym">Eumeta japonica</name>
    <dbReference type="NCBI Taxonomy" id="151549"/>
    <lineage>
        <taxon>Eukaryota</taxon>
        <taxon>Metazoa</taxon>
        <taxon>Ecdysozoa</taxon>
        <taxon>Arthropoda</taxon>
        <taxon>Hexapoda</taxon>
        <taxon>Insecta</taxon>
        <taxon>Pterygota</taxon>
        <taxon>Neoptera</taxon>
        <taxon>Endopterygota</taxon>
        <taxon>Lepidoptera</taxon>
        <taxon>Glossata</taxon>
        <taxon>Ditrysia</taxon>
        <taxon>Tineoidea</taxon>
        <taxon>Psychidae</taxon>
        <taxon>Oiketicinae</taxon>
        <taxon>Eumeta</taxon>
    </lineage>
</organism>
<comment type="caution">
    <text evidence="1">The sequence shown here is derived from an EMBL/GenBank/DDBJ whole genome shotgun (WGS) entry which is preliminary data.</text>
</comment>
<protein>
    <submittedName>
        <fullName evidence="1">Uncharacterized protein</fullName>
    </submittedName>
</protein>
<dbReference type="EMBL" id="BGZK01000270">
    <property type="protein sequence ID" value="GBP33197.1"/>
    <property type="molecule type" value="Genomic_DNA"/>
</dbReference>
<evidence type="ECO:0000313" key="2">
    <source>
        <dbReference type="Proteomes" id="UP000299102"/>
    </source>
</evidence>
<evidence type="ECO:0000313" key="1">
    <source>
        <dbReference type="EMBL" id="GBP33197.1"/>
    </source>
</evidence>
<dbReference type="OrthoDB" id="10454695at2759"/>
<keyword evidence="2" id="KW-1185">Reference proteome</keyword>
<name>A0A4C1V4J3_EUMVA</name>
<accession>A0A4C1V4J3</accession>
<proteinExistence type="predicted"/>